<dbReference type="PROSITE" id="PS50011">
    <property type="entry name" value="PROTEIN_KINASE_DOM"/>
    <property type="match status" value="1"/>
</dbReference>
<dbReference type="PANTHER" id="PTHR44329:SF214">
    <property type="entry name" value="PROTEIN KINASE DOMAIN-CONTAINING PROTEIN"/>
    <property type="match status" value="1"/>
</dbReference>
<organism evidence="2 3">
    <name type="scientific">Phytophthora cactorum</name>
    <dbReference type="NCBI Taxonomy" id="29920"/>
    <lineage>
        <taxon>Eukaryota</taxon>
        <taxon>Sar</taxon>
        <taxon>Stramenopiles</taxon>
        <taxon>Oomycota</taxon>
        <taxon>Peronosporomycetes</taxon>
        <taxon>Peronosporales</taxon>
        <taxon>Peronosporaceae</taxon>
        <taxon>Phytophthora</taxon>
    </lineage>
</organism>
<keyword evidence="3" id="KW-1185">Reference proteome</keyword>
<accession>A0A329SHE4</accession>
<dbReference type="SUPFAM" id="SSF56112">
    <property type="entry name" value="Protein kinase-like (PK-like)"/>
    <property type="match status" value="2"/>
</dbReference>
<dbReference type="InterPro" id="IPR051681">
    <property type="entry name" value="Ser/Thr_Kinases-Pseudokinases"/>
</dbReference>
<sequence>MEAKLSDFGISRERLDETMTAGVGTSLWIAPEVILGERYDDRADMFSFGVVLSELGVHTLPYTQIKQQYFYSQGYSISDATLLQMIITGAARQGKKVQTPVRLPLTIAILQSDDNVHTEEIPSDRSSLWNDEVIIAKRIPRDKIKIKKIISQGSINEFLAEGKMVASMEHPRIVSFISVAWDSLSDICVLLELMDGDVA</sequence>
<evidence type="ECO:0000313" key="3">
    <source>
        <dbReference type="Proteomes" id="UP000251314"/>
    </source>
</evidence>
<name>A0A329SHE4_9STRA</name>
<dbReference type="VEuPathDB" id="FungiDB:PC110_g7528"/>
<protein>
    <recommendedName>
        <fullName evidence="1">Protein kinase domain-containing protein</fullName>
    </recommendedName>
</protein>
<dbReference type="Gene3D" id="3.30.200.20">
    <property type="entry name" value="Phosphorylase Kinase, domain 1"/>
    <property type="match status" value="1"/>
</dbReference>
<dbReference type="Proteomes" id="UP000251314">
    <property type="component" value="Unassembled WGS sequence"/>
</dbReference>
<dbReference type="Pfam" id="PF00069">
    <property type="entry name" value="Pkinase"/>
    <property type="match status" value="1"/>
</dbReference>
<dbReference type="InterPro" id="IPR000719">
    <property type="entry name" value="Prot_kinase_dom"/>
</dbReference>
<dbReference type="GO" id="GO:0004674">
    <property type="term" value="F:protein serine/threonine kinase activity"/>
    <property type="evidence" value="ECO:0007669"/>
    <property type="project" value="TreeGrafter"/>
</dbReference>
<reference evidence="2 3" key="1">
    <citation type="submission" date="2018-01" db="EMBL/GenBank/DDBJ databases">
        <title>Draft genome of the strawberry crown rot pathogen Phytophthora cactorum.</title>
        <authorList>
            <person name="Armitage A.D."/>
            <person name="Lysoe E."/>
            <person name="Nellist C.F."/>
            <person name="Harrison R.J."/>
            <person name="Brurberg M.B."/>
        </authorList>
    </citation>
    <scope>NUCLEOTIDE SEQUENCE [LARGE SCALE GENOMIC DNA]</scope>
    <source>
        <strain evidence="2 3">10300</strain>
    </source>
</reference>
<evidence type="ECO:0000259" key="1">
    <source>
        <dbReference type="PROSITE" id="PS50011"/>
    </source>
</evidence>
<dbReference type="PANTHER" id="PTHR44329">
    <property type="entry name" value="SERINE/THREONINE-PROTEIN KINASE TNNI3K-RELATED"/>
    <property type="match status" value="1"/>
</dbReference>
<feature type="domain" description="Protein kinase" evidence="1">
    <location>
        <begin position="1"/>
        <end position="159"/>
    </location>
</feature>
<dbReference type="EMBL" id="MJFZ01000146">
    <property type="protein sequence ID" value="RAW36193.1"/>
    <property type="molecule type" value="Genomic_DNA"/>
</dbReference>
<evidence type="ECO:0000313" key="2">
    <source>
        <dbReference type="EMBL" id="RAW36193.1"/>
    </source>
</evidence>
<gene>
    <name evidence="2" type="ORF">PC110_g7528</name>
</gene>
<dbReference type="Gene3D" id="1.10.510.10">
    <property type="entry name" value="Transferase(Phosphotransferase) domain 1"/>
    <property type="match status" value="1"/>
</dbReference>
<dbReference type="GO" id="GO:0005524">
    <property type="term" value="F:ATP binding"/>
    <property type="evidence" value="ECO:0007669"/>
    <property type="project" value="InterPro"/>
</dbReference>
<comment type="caution">
    <text evidence="2">The sequence shown here is derived from an EMBL/GenBank/DDBJ whole genome shotgun (WGS) entry which is preliminary data.</text>
</comment>
<proteinExistence type="predicted"/>
<dbReference type="OrthoDB" id="4062651at2759"/>
<dbReference type="AlphaFoldDB" id="A0A329SHE4"/>
<dbReference type="InterPro" id="IPR011009">
    <property type="entry name" value="Kinase-like_dom_sf"/>
</dbReference>